<evidence type="ECO:0000256" key="4">
    <source>
        <dbReference type="ARBA" id="ARBA00023136"/>
    </source>
</evidence>
<dbReference type="Pfam" id="PF07298">
    <property type="entry name" value="NnrU"/>
    <property type="match status" value="1"/>
</dbReference>
<organism evidence="7 8">
    <name type="scientific">Ancylobacter oerskovii</name>
    <dbReference type="NCBI Taxonomy" id="459519"/>
    <lineage>
        <taxon>Bacteria</taxon>
        <taxon>Pseudomonadati</taxon>
        <taxon>Pseudomonadota</taxon>
        <taxon>Alphaproteobacteria</taxon>
        <taxon>Hyphomicrobiales</taxon>
        <taxon>Xanthobacteraceae</taxon>
        <taxon>Ancylobacter</taxon>
    </lineage>
</organism>
<proteinExistence type="predicted"/>
<evidence type="ECO:0000259" key="6">
    <source>
        <dbReference type="Pfam" id="PF07298"/>
    </source>
</evidence>
<keyword evidence="2 5" id="KW-0812">Transmembrane</keyword>
<dbReference type="EMBL" id="JBHUHD010000001">
    <property type="protein sequence ID" value="MFD2143238.1"/>
    <property type="molecule type" value="Genomic_DNA"/>
</dbReference>
<gene>
    <name evidence="7" type="ORF">ACFSNC_22760</name>
</gene>
<feature type="transmembrane region" description="Helical" evidence="5">
    <location>
        <begin position="159"/>
        <end position="178"/>
    </location>
</feature>
<comment type="subcellular location">
    <subcellularLocation>
        <location evidence="1">Membrane</location>
        <topology evidence="1">Multi-pass membrane protein</topology>
    </subcellularLocation>
</comment>
<keyword evidence="3 5" id="KW-1133">Transmembrane helix</keyword>
<dbReference type="RefSeq" id="WP_213355716.1">
    <property type="nucleotide sequence ID" value="NZ_JAHBGB010000044.1"/>
</dbReference>
<keyword evidence="4 5" id="KW-0472">Membrane</keyword>
<evidence type="ECO:0000256" key="5">
    <source>
        <dbReference type="SAM" id="Phobius"/>
    </source>
</evidence>
<evidence type="ECO:0000256" key="3">
    <source>
        <dbReference type="ARBA" id="ARBA00022989"/>
    </source>
</evidence>
<evidence type="ECO:0000256" key="2">
    <source>
        <dbReference type="ARBA" id="ARBA00022692"/>
    </source>
</evidence>
<sequence>MLLMLAGLVLFLAAHVFTTFREARAGAVARLGLGPYRALYSLVSIVAVLMIAYGYGGWRAAGPAQLWEPPVGLRHLALALMLVSTIAIGAYLVPSHVRAWLKHPMLVGVKVWALAHLLANGDAATVTLAGVILAWAVYDRIAVKRRGVPLPVAPRGWGGDVVAVLVGLVLYAALAFWFHPYVVGVPVIPT</sequence>
<dbReference type="InterPro" id="IPR009915">
    <property type="entry name" value="NnrU_dom"/>
</dbReference>
<evidence type="ECO:0000256" key="1">
    <source>
        <dbReference type="ARBA" id="ARBA00004141"/>
    </source>
</evidence>
<evidence type="ECO:0000313" key="7">
    <source>
        <dbReference type="EMBL" id="MFD2143238.1"/>
    </source>
</evidence>
<feature type="transmembrane region" description="Helical" evidence="5">
    <location>
        <begin position="35"/>
        <end position="55"/>
    </location>
</feature>
<name>A0ABW4Z4P7_9HYPH</name>
<evidence type="ECO:0000313" key="8">
    <source>
        <dbReference type="Proteomes" id="UP001597299"/>
    </source>
</evidence>
<comment type="caution">
    <text evidence="7">The sequence shown here is derived from an EMBL/GenBank/DDBJ whole genome shotgun (WGS) entry which is preliminary data.</text>
</comment>
<dbReference type="Proteomes" id="UP001597299">
    <property type="component" value="Unassembled WGS sequence"/>
</dbReference>
<protein>
    <submittedName>
        <fullName evidence="7">NnrU family protein</fullName>
    </submittedName>
</protein>
<feature type="domain" description="NnrU" evidence="6">
    <location>
        <begin position="4"/>
        <end position="186"/>
    </location>
</feature>
<feature type="transmembrane region" description="Helical" evidence="5">
    <location>
        <begin position="76"/>
        <end position="93"/>
    </location>
</feature>
<accession>A0ABW4Z4P7</accession>
<keyword evidence="8" id="KW-1185">Reference proteome</keyword>
<reference evidence="8" key="1">
    <citation type="journal article" date="2019" name="Int. J. Syst. Evol. Microbiol.">
        <title>The Global Catalogue of Microorganisms (GCM) 10K type strain sequencing project: providing services to taxonomists for standard genome sequencing and annotation.</title>
        <authorList>
            <consortium name="The Broad Institute Genomics Platform"/>
            <consortium name="The Broad Institute Genome Sequencing Center for Infectious Disease"/>
            <person name="Wu L."/>
            <person name="Ma J."/>
        </authorList>
    </citation>
    <scope>NUCLEOTIDE SEQUENCE [LARGE SCALE GENOMIC DNA]</scope>
    <source>
        <strain evidence="8">CCM 7435</strain>
    </source>
</reference>
<feature type="transmembrane region" description="Helical" evidence="5">
    <location>
        <begin position="113"/>
        <end position="138"/>
    </location>
</feature>